<feature type="transmembrane region" description="Helical" evidence="4">
    <location>
        <begin position="108"/>
        <end position="128"/>
    </location>
</feature>
<feature type="transmembrane region" description="Helical" evidence="4">
    <location>
        <begin position="79"/>
        <end position="101"/>
    </location>
</feature>
<dbReference type="EMBL" id="JARBDR010000919">
    <property type="protein sequence ID" value="KAJ8300143.1"/>
    <property type="molecule type" value="Genomic_DNA"/>
</dbReference>
<reference evidence="6 7" key="1">
    <citation type="submission" date="2022-12" db="EMBL/GenBank/DDBJ databases">
        <title>Chromosome-level genome of Tegillarca granosa.</title>
        <authorList>
            <person name="Kim J."/>
        </authorList>
    </citation>
    <scope>NUCLEOTIDE SEQUENCE [LARGE SCALE GENOMIC DNA]</scope>
    <source>
        <strain evidence="6">Teg-2019</strain>
        <tissue evidence="6">Adductor muscle</tissue>
    </source>
</reference>
<dbReference type="PANTHER" id="PTHR22696">
    <property type="entry name" value="E3 UBIQUITIN-PROTEIN LIGASE RNF26"/>
    <property type="match status" value="1"/>
</dbReference>
<evidence type="ECO:0000256" key="4">
    <source>
        <dbReference type="SAM" id="Phobius"/>
    </source>
</evidence>
<keyword evidence="2" id="KW-0862">Zinc</keyword>
<evidence type="ECO:0000256" key="3">
    <source>
        <dbReference type="PROSITE-ProRule" id="PRU00175"/>
    </source>
</evidence>
<comment type="caution">
    <text evidence="6">The sequence shown here is derived from an EMBL/GenBank/DDBJ whole genome shotgun (WGS) entry which is preliminary data.</text>
</comment>
<dbReference type="InterPro" id="IPR001841">
    <property type="entry name" value="Znf_RING"/>
</dbReference>
<proteinExistence type="predicted"/>
<keyword evidence="1 3" id="KW-0479">Metal-binding</keyword>
<evidence type="ECO:0000256" key="1">
    <source>
        <dbReference type="ARBA" id="ARBA00022771"/>
    </source>
</evidence>
<feature type="transmembrane region" description="Helical" evidence="4">
    <location>
        <begin position="218"/>
        <end position="239"/>
    </location>
</feature>
<feature type="domain" description="RING-type" evidence="5">
    <location>
        <begin position="275"/>
        <end position="318"/>
    </location>
</feature>
<protein>
    <recommendedName>
        <fullName evidence="5">RING-type domain-containing protein</fullName>
    </recommendedName>
</protein>
<feature type="transmembrane region" description="Helical" evidence="4">
    <location>
        <begin position="166"/>
        <end position="185"/>
    </location>
</feature>
<evidence type="ECO:0000259" key="5">
    <source>
        <dbReference type="PROSITE" id="PS50089"/>
    </source>
</evidence>
<evidence type="ECO:0000256" key="2">
    <source>
        <dbReference type="ARBA" id="ARBA00022833"/>
    </source>
</evidence>
<organism evidence="6 7">
    <name type="scientific">Tegillarca granosa</name>
    <name type="common">Malaysian cockle</name>
    <name type="synonym">Anadara granosa</name>
    <dbReference type="NCBI Taxonomy" id="220873"/>
    <lineage>
        <taxon>Eukaryota</taxon>
        <taxon>Metazoa</taxon>
        <taxon>Spiralia</taxon>
        <taxon>Lophotrochozoa</taxon>
        <taxon>Mollusca</taxon>
        <taxon>Bivalvia</taxon>
        <taxon>Autobranchia</taxon>
        <taxon>Pteriomorphia</taxon>
        <taxon>Arcoida</taxon>
        <taxon>Arcoidea</taxon>
        <taxon>Arcidae</taxon>
        <taxon>Tegillarca</taxon>
    </lineage>
</organism>
<keyword evidence="4" id="KW-0812">Transmembrane</keyword>
<evidence type="ECO:0000313" key="7">
    <source>
        <dbReference type="Proteomes" id="UP001217089"/>
    </source>
</evidence>
<keyword evidence="4" id="KW-0472">Membrane</keyword>
<keyword evidence="4" id="KW-1133">Transmembrane helix</keyword>
<dbReference type="PANTHER" id="PTHR22696:SF1">
    <property type="entry name" value="E3 UBIQUITIN-PROTEIN LIGASE RNF26"/>
    <property type="match status" value="1"/>
</dbReference>
<feature type="transmembrane region" description="Helical" evidence="4">
    <location>
        <begin position="140"/>
        <end position="159"/>
    </location>
</feature>
<dbReference type="PROSITE" id="PS50089">
    <property type="entry name" value="ZF_RING_2"/>
    <property type="match status" value="1"/>
</dbReference>
<dbReference type="Proteomes" id="UP001217089">
    <property type="component" value="Unassembled WGS sequence"/>
</dbReference>
<feature type="transmembrane region" description="Helical" evidence="4">
    <location>
        <begin position="54"/>
        <end position="73"/>
    </location>
</feature>
<dbReference type="SUPFAM" id="SSF57850">
    <property type="entry name" value="RING/U-box"/>
    <property type="match status" value="1"/>
</dbReference>
<dbReference type="Pfam" id="PF13920">
    <property type="entry name" value="zf-C3HC4_3"/>
    <property type="match status" value="1"/>
</dbReference>
<dbReference type="Gene3D" id="3.30.40.10">
    <property type="entry name" value="Zinc/RING finger domain, C3HC4 (zinc finger)"/>
    <property type="match status" value="1"/>
</dbReference>
<sequence length="357" mass="41440">MEGIGQFLQLSFSCACTVLRCAKDSIISILEVNYDVVSTTIFYISVFLDMLSKILNIASVVFVNIFSAFFDFVLECSHFFSAFFTLMWKFSLLVVSFLNLIFRCLEQLCYCLWSGGIWTLETVSSSWLNFKFTSINLYEYMSNSVYSLFSSVYGGLHLVGYFTMKGVISLCYAIKFLFVTSWELLDDSMDLFDRSVRYVTNNIYFFLTKFIPGLSKEAYLGVLICTITYFFIVNLYNILSTRGMTFPFFSRPETKQQDPDELAREVEHEREKQKCVVCQDEHKSVLILPCRHMCLCVNCGNKIARSRNVDRRICPLCRQRIRTIMNVYTRKIDKGETLAYTGIQIYRISTQCNLQNI</sequence>
<accession>A0ABQ9E3Z4</accession>
<dbReference type="InterPro" id="IPR013083">
    <property type="entry name" value="Znf_RING/FYVE/PHD"/>
</dbReference>
<keyword evidence="7" id="KW-1185">Reference proteome</keyword>
<keyword evidence="1 3" id="KW-0863">Zinc-finger</keyword>
<evidence type="ECO:0000313" key="6">
    <source>
        <dbReference type="EMBL" id="KAJ8300143.1"/>
    </source>
</evidence>
<name>A0ABQ9E3Z4_TEGGR</name>
<gene>
    <name evidence="6" type="ORF">KUTeg_021662</name>
</gene>